<dbReference type="Pfam" id="PF00593">
    <property type="entry name" value="TonB_dep_Rec_b-barrel"/>
    <property type="match status" value="1"/>
</dbReference>
<evidence type="ECO:0000256" key="14">
    <source>
        <dbReference type="PROSITE-ProRule" id="PRU01360"/>
    </source>
</evidence>
<keyword evidence="7 16" id="KW-0732">Signal</keyword>
<keyword evidence="3 14" id="KW-0813">Transport</keyword>
<dbReference type="NCBIfam" id="NF007349">
    <property type="entry name" value="PRK09840.1"/>
    <property type="match status" value="1"/>
</dbReference>
<evidence type="ECO:0000256" key="5">
    <source>
        <dbReference type="ARBA" id="ARBA00022496"/>
    </source>
</evidence>
<dbReference type="GO" id="GO:0038023">
    <property type="term" value="F:signaling receptor activity"/>
    <property type="evidence" value="ECO:0007669"/>
    <property type="project" value="InterPro"/>
</dbReference>
<dbReference type="Gene3D" id="2.170.130.10">
    <property type="entry name" value="TonB-dependent receptor, plug domain"/>
    <property type="match status" value="1"/>
</dbReference>
<evidence type="ECO:0000256" key="15">
    <source>
        <dbReference type="RuleBase" id="RU003357"/>
    </source>
</evidence>
<comment type="similarity">
    <text evidence="2 14 15">Belongs to the TonB-dependent receptor family.</text>
</comment>
<protein>
    <submittedName>
        <fullName evidence="19">Catecholate siderophore receptor Fiu</fullName>
    </submittedName>
</protein>
<evidence type="ECO:0000256" key="7">
    <source>
        <dbReference type="ARBA" id="ARBA00022729"/>
    </source>
</evidence>
<evidence type="ECO:0000256" key="9">
    <source>
        <dbReference type="ARBA" id="ARBA00023065"/>
    </source>
</evidence>
<dbReference type="SUPFAM" id="SSF56935">
    <property type="entry name" value="Porins"/>
    <property type="match status" value="1"/>
</dbReference>
<evidence type="ECO:0000256" key="1">
    <source>
        <dbReference type="ARBA" id="ARBA00004571"/>
    </source>
</evidence>
<dbReference type="GO" id="GO:0009279">
    <property type="term" value="C:cell outer membrane"/>
    <property type="evidence" value="ECO:0007669"/>
    <property type="project" value="UniProtKB-SubCell"/>
</dbReference>
<evidence type="ECO:0000256" key="2">
    <source>
        <dbReference type="ARBA" id="ARBA00009810"/>
    </source>
</evidence>
<dbReference type="InterPro" id="IPR037066">
    <property type="entry name" value="Plug_dom_sf"/>
</dbReference>
<evidence type="ECO:0000256" key="4">
    <source>
        <dbReference type="ARBA" id="ARBA00022452"/>
    </source>
</evidence>
<proteinExistence type="inferred from homology"/>
<gene>
    <name evidence="19" type="ORF">FAZ21_00030</name>
</gene>
<dbReference type="InterPro" id="IPR000531">
    <property type="entry name" value="Beta-barrel_TonB"/>
</dbReference>
<dbReference type="InterPro" id="IPR036942">
    <property type="entry name" value="Beta-barrel_TonB_sf"/>
</dbReference>
<keyword evidence="9" id="KW-0406">Ion transport</keyword>
<sequence length="763" mass="81907">MAYIRSRKHGAHCAPALKSTTAATLLALAVPAASVAAEATLPTVTVTAPTEQPEYKVDRVSSPKFTEPLLNTTQTISVISEQLVKEQGATTLTEALRNSPGVSTFFLGENGNTTTGDAIYMRGFDTSNSIYVDGVRDLGSVSRDTFNVGQIEVTKGPAGTDYGRSAPTGAINLVTKRASLENASAASLTAGNDYLRATADLNRAITAIEGAAIRLNVMGQQGGVEGRDEVENDRWGVAASLAYGLGSPTRAFLDLMHVQQNNMPDGGVPTIGLPGYSSPDPKRPFLTDAGRVNPENFYGTTSDYDDVRTDMVTFTVEHDLSPTATLRNTTRWGKTRQDYLLTSFMGSTANLLTPNPADPSTWTLARSSPTFKNQTNEILTNQTNVNATLVTGGITHDLSAGIEFIQEKQTNLSTVRTGNWPAANLYDPDPNVSGMTWALNGGHADGETRTAAAYLFDTLKLNEQWQINGGMRVERYKTEYQNIAACGGTGNSAIPCNGAATGTLVTAADLDDSDTLFNWKLGVLYKPAPNGSIYANYATSQQPPGGSNFTLSTNANNAGNPDYKPQEARTAEIGTKWDLLDQQLSLSAAIYRTEVRNEVEQDPVDLQYYQTGKKRVQGIELGAVGQITKAWGISAGFTIMDTEVLSGANVGNDDSKDLNYTPKNAFTAWTSYNLGHGITVAGGGRYVGQLQRGKDGAVGTPKYVESYWVFDGMAAYAVNKNINLQLNVYNLFDEDYVAAINKSGYRYTPGTPRSARLTANFTF</sequence>
<dbReference type="Pfam" id="PF07715">
    <property type="entry name" value="Plug"/>
    <property type="match status" value="1"/>
</dbReference>
<comment type="subcellular location">
    <subcellularLocation>
        <location evidence="1 14">Cell outer membrane</location>
        <topology evidence="1 14">Multi-pass membrane protein</topology>
    </subcellularLocation>
</comment>
<evidence type="ECO:0000256" key="16">
    <source>
        <dbReference type="SAM" id="SignalP"/>
    </source>
</evidence>
<dbReference type="EMBL" id="SUMF01000001">
    <property type="protein sequence ID" value="TJZ78718.1"/>
    <property type="molecule type" value="Genomic_DNA"/>
</dbReference>
<evidence type="ECO:0000259" key="17">
    <source>
        <dbReference type="Pfam" id="PF00593"/>
    </source>
</evidence>
<organism evidence="19 20">
    <name type="scientific">Chitiniphilus eburneus</name>
    <dbReference type="NCBI Taxonomy" id="2571148"/>
    <lineage>
        <taxon>Bacteria</taxon>
        <taxon>Pseudomonadati</taxon>
        <taxon>Pseudomonadota</taxon>
        <taxon>Betaproteobacteria</taxon>
        <taxon>Neisseriales</taxon>
        <taxon>Chitinibacteraceae</taxon>
        <taxon>Chitiniphilus</taxon>
    </lineage>
</organism>
<evidence type="ECO:0000256" key="12">
    <source>
        <dbReference type="ARBA" id="ARBA00023170"/>
    </source>
</evidence>
<dbReference type="GO" id="GO:0015344">
    <property type="term" value="F:siderophore uptake transmembrane transporter activity"/>
    <property type="evidence" value="ECO:0007669"/>
    <property type="project" value="TreeGrafter"/>
</dbReference>
<dbReference type="AlphaFoldDB" id="A0A4V5MS52"/>
<keyword evidence="12 19" id="KW-0675">Receptor</keyword>
<evidence type="ECO:0000313" key="20">
    <source>
        <dbReference type="Proteomes" id="UP000310016"/>
    </source>
</evidence>
<name>A0A4V5MS52_9NEIS</name>
<keyword evidence="10 15" id="KW-0798">TonB box</keyword>
<keyword evidence="5" id="KW-0410">Iron transport</keyword>
<reference evidence="19 20" key="1">
    <citation type="submission" date="2019-04" db="EMBL/GenBank/DDBJ databases">
        <title>Chitiniphilus eburnea sp. nov., a novel chitinolytic bacterium isolated from aquaculture sludge.</title>
        <authorList>
            <person name="Sheng M."/>
        </authorList>
    </citation>
    <scope>NUCLEOTIDE SEQUENCE [LARGE SCALE GENOMIC DNA]</scope>
    <source>
        <strain evidence="19 20">HX-2-15</strain>
    </source>
</reference>
<evidence type="ECO:0000256" key="11">
    <source>
        <dbReference type="ARBA" id="ARBA00023136"/>
    </source>
</evidence>
<dbReference type="NCBIfam" id="TIGR01783">
    <property type="entry name" value="TonB-siderophor"/>
    <property type="match status" value="1"/>
</dbReference>
<dbReference type="InterPro" id="IPR039426">
    <property type="entry name" value="TonB-dep_rcpt-like"/>
</dbReference>
<dbReference type="RefSeq" id="WP_136771234.1">
    <property type="nucleotide sequence ID" value="NZ_SUMF01000001.1"/>
</dbReference>
<dbReference type="GO" id="GO:0015891">
    <property type="term" value="P:siderophore transport"/>
    <property type="evidence" value="ECO:0007669"/>
    <property type="project" value="InterPro"/>
</dbReference>
<dbReference type="PANTHER" id="PTHR32552">
    <property type="entry name" value="FERRICHROME IRON RECEPTOR-RELATED"/>
    <property type="match status" value="1"/>
</dbReference>
<keyword evidence="4 14" id="KW-1134">Transmembrane beta strand</keyword>
<dbReference type="InterPro" id="IPR012910">
    <property type="entry name" value="Plug_dom"/>
</dbReference>
<evidence type="ECO:0000256" key="3">
    <source>
        <dbReference type="ARBA" id="ARBA00022448"/>
    </source>
</evidence>
<evidence type="ECO:0000256" key="10">
    <source>
        <dbReference type="ARBA" id="ARBA00023077"/>
    </source>
</evidence>
<dbReference type="PROSITE" id="PS52016">
    <property type="entry name" value="TONB_DEPENDENT_REC_3"/>
    <property type="match status" value="1"/>
</dbReference>
<keyword evidence="11 14" id="KW-0472">Membrane</keyword>
<dbReference type="CDD" id="cd01347">
    <property type="entry name" value="ligand_gated_channel"/>
    <property type="match status" value="1"/>
</dbReference>
<keyword evidence="13 14" id="KW-0998">Cell outer membrane</keyword>
<keyword evidence="8" id="KW-0408">Iron</keyword>
<dbReference type="Gene3D" id="2.40.170.20">
    <property type="entry name" value="TonB-dependent receptor, beta-barrel domain"/>
    <property type="match status" value="1"/>
</dbReference>
<feature type="domain" description="TonB-dependent receptor plug" evidence="18">
    <location>
        <begin position="69"/>
        <end position="170"/>
    </location>
</feature>
<keyword evidence="6 14" id="KW-0812">Transmembrane</keyword>
<dbReference type="PANTHER" id="PTHR32552:SF89">
    <property type="entry name" value="CATECHOLATE SIDEROPHORE RECEPTOR FIU"/>
    <property type="match status" value="1"/>
</dbReference>
<feature type="signal peptide" evidence="16">
    <location>
        <begin position="1"/>
        <end position="36"/>
    </location>
</feature>
<dbReference type="FunFam" id="2.170.130.10:FF:000001">
    <property type="entry name" value="Catecholate siderophore TonB-dependent receptor"/>
    <property type="match status" value="1"/>
</dbReference>
<dbReference type="InterPro" id="IPR010105">
    <property type="entry name" value="TonB_sidphr_rcpt"/>
</dbReference>
<evidence type="ECO:0000256" key="8">
    <source>
        <dbReference type="ARBA" id="ARBA00023004"/>
    </source>
</evidence>
<evidence type="ECO:0000313" key="19">
    <source>
        <dbReference type="EMBL" id="TJZ78718.1"/>
    </source>
</evidence>
<keyword evidence="20" id="KW-1185">Reference proteome</keyword>
<feature type="domain" description="TonB-dependent receptor-like beta-barrel" evidence="17">
    <location>
        <begin position="279"/>
        <end position="731"/>
    </location>
</feature>
<feature type="chain" id="PRO_5020561437" evidence="16">
    <location>
        <begin position="37"/>
        <end position="763"/>
    </location>
</feature>
<dbReference type="Proteomes" id="UP000310016">
    <property type="component" value="Unassembled WGS sequence"/>
</dbReference>
<accession>A0A4V5MS52</accession>
<comment type="caution">
    <text evidence="19">The sequence shown here is derived from an EMBL/GenBank/DDBJ whole genome shotgun (WGS) entry which is preliminary data.</text>
</comment>
<dbReference type="OrthoDB" id="9790771at2"/>
<evidence type="ECO:0000256" key="13">
    <source>
        <dbReference type="ARBA" id="ARBA00023237"/>
    </source>
</evidence>
<evidence type="ECO:0000259" key="18">
    <source>
        <dbReference type="Pfam" id="PF07715"/>
    </source>
</evidence>
<evidence type="ECO:0000256" key="6">
    <source>
        <dbReference type="ARBA" id="ARBA00022692"/>
    </source>
</evidence>